<evidence type="ECO:0000256" key="1">
    <source>
        <dbReference type="SAM" id="MobiDB-lite"/>
    </source>
</evidence>
<dbReference type="Proteomes" id="UP001202328">
    <property type="component" value="Unassembled WGS sequence"/>
</dbReference>
<feature type="compositionally biased region" description="Basic and acidic residues" evidence="1">
    <location>
        <begin position="37"/>
        <end position="47"/>
    </location>
</feature>
<protein>
    <submittedName>
        <fullName evidence="2">Uncharacterized protein</fullName>
    </submittedName>
</protein>
<feature type="compositionally biased region" description="Polar residues" evidence="1">
    <location>
        <begin position="1"/>
        <end position="10"/>
    </location>
</feature>
<feature type="non-terminal residue" evidence="2">
    <location>
        <position position="101"/>
    </location>
</feature>
<dbReference type="PANTHER" id="PTHR33386">
    <property type="entry name" value="OS02G0740600 PROTEIN"/>
    <property type="match status" value="1"/>
</dbReference>
<accession>A0AAD4T0J2</accession>
<evidence type="ECO:0000313" key="3">
    <source>
        <dbReference type="Proteomes" id="UP001202328"/>
    </source>
</evidence>
<comment type="caution">
    <text evidence="2">The sequence shown here is derived from an EMBL/GenBank/DDBJ whole genome shotgun (WGS) entry which is preliminary data.</text>
</comment>
<evidence type="ECO:0000313" key="2">
    <source>
        <dbReference type="EMBL" id="KAI3928561.1"/>
    </source>
</evidence>
<reference evidence="2" key="1">
    <citation type="submission" date="2022-04" db="EMBL/GenBank/DDBJ databases">
        <title>A functionally conserved STORR gene fusion in Papaver species that diverged 16.8 million years ago.</title>
        <authorList>
            <person name="Catania T."/>
        </authorList>
    </citation>
    <scope>NUCLEOTIDE SEQUENCE</scope>
    <source>
        <strain evidence="2">S-188037</strain>
    </source>
</reference>
<dbReference type="PANTHER" id="PTHR33386:SF13">
    <property type="entry name" value="EXPRESSED PROTEIN"/>
    <property type="match status" value="1"/>
</dbReference>
<dbReference type="AlphaFoldDB" id="A0AAD4T0J2"/>
<proteinExistence type="predicted"/>
<sequence length="101" mass="10381">TQDPFSSSQDEIMANEAPSWADQWGAGGIGAAGSTEEETKTKSKKDSNSSSKKMADMKATAAVGLDKAKSATVVGAQKVKAGASAGVKWIKTLSQKKSSSK</sequence>
<gene>
    <name evidence="2" type="ORF">MKW98_024162</name>
</gene>
<feature type="region of interest" description="Disordered" evidence="1">
    <location>
        <begin position="1"/>
        <end position="56"/>
    </location>
</feature>
<name>A0AAD4T0J2_9MAGN</name>
<keyword evidence="3" id="KW-1185">Reference proteome</keyword>
<dbReference type="EMBL" id="JAJJMB010007708">
    <property type="protein sequence ID" value="KAI3928561.1"/>
    <property type="molecule type" value="Genomic_DNA"/>
</dbReference>
<organism evidence="2 3">
    <name type="scientific">Papaver atlanticum</name>
    <dbReference type="NCBI Taxonomy" id="357466"/>
    <lineage>
        <taxon>Eukaryota</taxon>
        <taxon>Viridiplantae</taxon>
        <taxon>Streptophyta</taxon>
        <taxon>Embryophyta</taxon>
        <taxon>Tracheophyta</taxon>
        <taxon>Spermatophyta</taxon>
        <taxon>Magnoliopsida</taxon>
        <taxon>Ranunculales</taxon>
        <taxon>Papaveraceae</taxon>
        <taxon>Papaveroideae</taxon>
        <taxon>Papaver</taxon>
    </lineage>
</organism>